<evidence type="ECO:0000313" key="2">
    <source>
        <dbReference type="Proteomes" id="UP000598971"/>
    </source>
</evidence>
<dbReference type="SUPFAM" id="SSF55729">
    <property type="entry name" value="Acyl-CoA N-acyltransferases (Nat)"/>
    <property type="match status" value="1"/>
</dbReference>
<dbReference type="AlphaFoldDB" id="A0A8J8JTH9"/>
<protein>
    <recommendedName>
        <fullName evidence="3">N-acetyltransferase domain-containing protein</fullName>
    </recommendedName>
</protein>
<keyword evidence="2" id="KW-1185">Reference proteome</keyword>
<proteinExistence type="predicted"/>
<dbReference type="Proteomes" id="UP000598971">
    <property type="component" value="Unassembled WGS sequence"/>
</dbReference>
<dbReference type="EMBL" id="WHPF01000026">
    <property type="protein sequence ID" value="NNV58037.1"/>
    <property type="molecule type" value="Genomic_DNA"/>
</dbReference>
<organism evidence="1 2">
    <name type="scientific">Limnovirga soli</name>
    <dbReference type="NCBI Taxonomy" id="2656915"/>
    <lineage>
        <taxon>Bacteria</taxon>
        <taxon>Pseudomonadati</taxon>
        <taxon>Bacteroidota</taxon>
        <taxon>Chitinophagia</taxon>
        <taxon>Chitinophagales</taxon>
        <taxon>Chitinophagaceae</taxon>
        <taxon>Limnovirga</taxon>
    </lineage>
</organism>
<reference evidence="1" key="1">
    <citation type="submission" date="2019-10" db="EMBL/GenBank/DDBJ databases">
        <title>Draft genome sequence of Panacibacter sp. KCS-6.</title>
        <authorList>
            <person name="Yim K.J."/>
        </authorList>
    </citation>
    <scope>NUCLEOTIDE SEQUENCE</scope>
    <source>
        <strain evidence="1">KCS-6</strain>
    </source>
</reference>
<sequence length="257" mass="29920">MELFFAYDWQRLETYQRLNPLQNDIVIHEHNNWVHFSFKQVDFFNYAFGADNQPLLRNNLANIESFYTSRQINKYRIIVPADCADSRKLLLANHYRPTSCIVKTNFPLYQPVPVDYLNAVSFIKTDANNIRDFTAIYLEGFEAIGRDIDEVCNNFKGLLTIPGNELFLMQNKDEYVGIVVLYGSNHHYFLAGGAVIPKHRNQHYHKAALAFRLNKCLQDKAVQSVISYAYENGISLANMQALHMTKEREFDQYELCL</sequence>
<comment type="caution">
    <text evidence="1">The sequence shown here is derived from an EMBL/GenBank/DDBJ whole genome shotgun (WGS) entry which is preliminary data.</text>
</comment>
<dbReference type="Gene3D" id="3.40.630.30">
    <property type="match status" value="1"/>
</dbReference>
<accession>A0A8J8JTH9</accession>
<gene>
    <name evidence="1" type="ORF">GD597_21415</name>
</gene>
<evidence type="ECO:0000313" key="1">
    <source>
        <dbReference type="EMBL" id="NNV58037.1"/>
    </source>
</evidence>
<dbReference type="RefSeq" id="WP_171609992.1">
    <property type="nucleotide sequence ID" value="NZ_WHPF01000026.1"/>
</dbReference>
<evidence type="ECO:0008006" key="3">
    <source>
        <dbReference type="Google" id="ProtNLM"/>
    </source>
</evidence>
<dbReference type="InterPro" id="IPR016181">
    <property type="entry name" value="Acyl_CoA_acyltransferase"/>
</dbReference>
<name>A0A8J8JTH9_9BACT</name>